<reference evidence="11" key="1">
    <citation type="submission" date="2018-05" db="EMBL/GenBank/DDBJ databases">
        <title>Draft genome of Mucuna pruriens seed.</title>
        <authorList>
            <person name="Nnadi N.E."/>
            <person name="Vos R."/>
            <person name="Hasami M.H."/>
            <person name="Devisetty U.K."/>
            <person name="Aguiy J.C."/>
        </authorList>
    </citation>
    <scope>NUCLEOTIDE SEQUENCE [LARGE SCALE GENOMIC DNA]</scope>
    <source>
        <strain evidence="11">JCA_2017</strain>
    </source>
</reference>
<keyword evidence="5 9" id="KW-0732">Signal</keyword>
<dbReference type="AlphaFoldDB" id="A0A371EPX8"/>
<dbReference type="InterPro" id="IPR034161">
    <property type="entry name" value="Pepsin-like_plant"/>
</dbReference>
<evidence type="ECO:0000256" key="8">
    <source>
        <dbReference type="ARBA" id="ARBA00023180"/>
    </source>
</evidence>
<dbReference type="FunFam" id="2.40.70.10:FF:000016">
    <property type="entry name" value="Probable aspartic protease At2g35615"/>
    <property type="match status" value="1"/>
</dbReference>
<evidence type="ECO:0000256" key="5">
    <source>
        <dbReference type="ARBA" id="ARBA00022729"/>
    </source>
</evidence>
<sequence>MSLFSSLTLVFVCLYNISFLEALNNGFSVEMIHRDSSRSPFYRHTETQFQRVANAMRRSINRANSITAEANVTADQGEYLVSYSVGTPPFQHFGIVDTGSDIFWLQCLPCKTCYKQTTPIFDPSKSKTYQTLPCSSDTCQSLPPSSCTSNESICEYSINYRDGSHSQGNLSVETLTLGSTNGSFVQFPKIVIGCGHDNNVSFEGKSSGIVGLGRGPISIISQLSSSIGGKFSYCLTPMDSQSNSSSKLNFGDAAVVSGDGTVSTPIVPQGLRGYYYLTLEAFSVGEKRIGFESPSSRSSGVGNIIIDSGTTLTLLPYVVYSKLESAVANAVKLKRAKDPSQILSLCYQSTSDKLDAHVPVITAHFSGADVKLNAINTFIEVAHGIVCLAFQTSEIGSILGNMAQQNMLVGYDLQKKLISFKPTDCTKHLVPTMFSQSNISSKLNFGEAALVSGRGTVSTPIVPHFRQDLTLEAFNFGDSSSGYGGKGNIIIDSGTTLTLLPYDDYSKLESVVSGEDVKLNAINTFIQVAMTSKRN</sequence>
<evidence type="ECO:0000256" key="1">
    <source>
        <dbReference type="ARBA" id="ARBA00004613"/>
    </source>
</evidence>
<keyword evidence="4" id="KW-0645">Protease</keyword>
<dbReference type="PROSITE" id="PS00141">
    <property type="entry name" value="ASP_PROTEASE"/>
    <property type="match status" value="2"/>
</dbReference>
<evidence type="ECO:0000313" key="11">
    <source>
        <dbReference type="EMBL" id="RDX68097.1"/>
    </source>
</evidence>
<evidence type="ECO:0000256" key="6">
    <source>
        <dbReference type="ARBA" id="ARBA00022750"/>
    </source>
</evidence>
<dbReference type="InterPro" id="IPR021109">
    <property type="entry name" value="Peptidase_aspartic_dom_sf"/>
</dbReference>
<evidence type="ECO:0000256" key="2">
    <source>
        <dbReference type="ARBA" id="ARBA00007447"/>
    </source>
</evidence>
<dbReference type="Proteomes" id="UP000257109">
    <property type="component" value="Unassembled WGS sequence"/>
</dbReference>
<gene>
    <name evidence="11" type="primary">CDR1</name>
    <name evidence="11" type="ORF">CR513_52949</name>
</gene>
<proteinExistence type="inferred from homology"/>
<dbReference type="GO" id="GO:0004190">
    <property type="term" value="F:aspartic-type endopeptidase activity"/>
    <property type="evidence" value="ECO:0007669"/>
    <property type="project" value="UniProtKB-KW"/>
</dbReference>
<keyword evidence="8" id="KW-0325">Glycoprotein</keyword>
<keyword evidence="12" id="KW-1185">Reference proteome</keyword>
<keyword evidence="7" id="KW-0378">Hydrolase</keyword>
<feature type="non-terminal residue" evidence="11">
    <location>
        <position position="1"/>
    </location>
</feature>
<comment type="subcellular location">
    <subcellularLocation>
        <location evidence="1">Secreted</location>
    </subcellularLocation>
</comment>
<dbReference type="SUPFAM" id="SSF50630">
    <property type="entry name" value="Acid proteases"/>
    <property type="match status" value="2"/>
</dbReference>
<keyword evidence="6" id="KW-0064">Aspartyl protease</keyword>
<evidence type="ECO:0000256" key="9">
    <source>
        <dbReference type="SAM" id="SignalP"/>
    </source>
</evidence>
<feature type="domain" description="Peptidase A1" evidence="10">
    <location>
        <begin position="79"/>
        <end position="421"/>
    </location>
</feature>
<dbReference type="PANTHER" id="PTHR47967:SF66">
    <property type="entry name" value="ASPARTIC PROTEINASE CDR1-RELATED"/>
    <property type="match status" value="1"/>
</dbReference>
<evidence type="ECO:0000259" key="10">
    <source>
        <dbReference type="PROSITE" id="PS51767"/>
    </source>
</evidence>
<accession>A0A371EPX8</accession>
<comment type="caution">
    <text evidence="11">The sequence shown here is derived from an EMBL/GenBank/DDBJ whole genome shotgun (WGS) entry which is preliminary data.</text>
</comment>
<evidence type="ECO:0000256" key="4">
    <source>
        <dbReference type="ARBA" id="ARBA00022670"/>
    </source>
</evidence>
<dbReference type="PANTHER" id="PTHR47967">
    <property type="entry name" value="OS07G0603500 PROTEIN-RELATED"/>
    <property type="match status" value="1"/>
</dbReference>
<keyword evidence="3" id="KW-0964">Secreted</keyword>
<organism evidence="11 12">
    <name type="scientific">Mucuna pruriens</name>
    <name type="common">Velvet bean</name>
    <name type="synonym">Dolichos pruriens</name>
    <dbReference type="NCBI Taxonomy" id="157652"/>
    <lineage>
        <taxon>Eukaryota</taxon>
        <taxon>Viridiplantae</taxon>
        <taxon>Streptophyta</taxon>
        <taxon>Embryophyta</taxon>
        <taxon>Tracheophyta</taxon>
        <taxon>Spermatophyta</taxon>
        <taxon>Magnoliopsida</taxon>
        <taxon>eudicotyledons</taxon>
        <taxon>Gunneridae</taxon>
        <taxon>Pentapetalae</taxon>
        <taxon>rosids</taxon>
        <taxon>fabids</taxon>
        <taxon>Fabales</taxon>
        <taxon>Fabaceae</taxon>
        <taxon>Papilionoideae</taxon>
        <taxon>50 kb inversion clade</taxon>
        <taxon>NPAAA clade</taxon>
        <taxon>indigoferoid/millettioid clade</taxon>
        <taxon>Phaseoleae</taxon>
        <taxon>Mucuna</taxon>
    </lineage>
</organism>
<comment type="similarity">
    <text evidence="2">Belongs to the peptidase A1 family.</text>
</comment>
<dbReference type="InterPro" id="IPR001969">
    <property type="entry name" value="Aspartic_peptidase_AS"/>
</dbReference>
<dbReference type="InterPro" id="IPR051708">
    <property type="entry name" value="Plant_Aspart_Prot_A1"/>
</dbReference>
<dbReference type="GO" id="GO:0006508">
    <property type="term" value="P:proteolysis"/>
    <property type="evidence" value="ECO:0007669"/>
    <property type="project" value="UniProtKB-KW"/>
</dbReference>
<dbReference type="PROSITE" id="PS51767">
    <property type="entry name" value="PEPTIDASE_A1"/>
    <property type="match status" value="1"/>
</dbReference>
<evidence type="ECO:0000256" key="3">
    <source>
        <dbReference type="ARBA" id="ARBA00022525"/>
    </source>
</evidence>
<dbReference type="EMBL" id="QJKJ01012687">
    <property type="protein sequence ID" value="RDX68097.1"/>
    <property type="molecule type" value="Genomic_DNA"/>
</dbReference>
<dbReference type="InterPro" id="IPR032799">
    <property type="entry name" value="TAXi_C"/>
</dbReference>
<feature type="chain" id="PRO_5017085568" evidence="9">
    <location>
        <begin position="23"/>
        <end position="535"/>
    </location>
</feature>
<dbReference type="Pfam" id="PF14543">
    <property type="entry name" value="TAXi_N"/>
    <property type="match status" value="1"/>
</dbReference>
<dbReference type="Pfam" id="PF14541">
    <property type="entry name" value="TAXi_C"/>
    <property type="match status" value="1"/>
</dbReference>
<evidence type="ECO:0000313" key="12">
    <source>
        <dbReference type="Proteomes" id="UP000257109"/>
    </source>
</evidence>
<dbReference type="Gene3D" id="2.40.70.10">
    <property type="entry name" value="Acid Proteases"/>
    <property type="match status" value="3"/>
</dbReference>
<dbReference type="FunFam" id="2.40.70.10:FF:000050">
    <property type="entry name" value="Aspartic proteinase CDR1"/>
    <property type="match status" value="1"/>
</dbReference>
<dbReference type="GO" id="GO:0005576">
    <property type="term" value="C:extracellular region"/>
    <property type="evidence" value="ECO:0007669"/>
    <property type="project" value="UniProtKB-SubCell"/>
</dbReference>
<dbReference type="CDD" id="cd05476">
    <property type="entry name" value="pepsin_A_like_plant"/>
    <property type="match status" value="1"/>
</dbReference>
<feature type="signal peptide" evidence="9">
    <location>
        <begin position="1"/>
        <end position="22"/>
    </location>
</feature>
<name>A0A371EPX8_MUCPR</name>
<protein>
    <submittedName>
        <fullName evidence="11">Aspartic proteinase CDR1</fullName>
    </submittedName>
</protein>
<dbReference type="OrthoDB" id="2747330at2759"/>
<evidence type="ECO:0000256" key="7">
    <source>
        <dbReference type="ARBA" id="ARBA00022801"/>
    </source>
</evidence>
<dbReference type="InterPro" id="IPR033121">
    <property type="entry name" value="PEPTIDASE_A1"/>
</dbReference>
<dbReference type="InterPro" id="IPR032861">
    <property type="entry name" value="TAXi_N"/>
</dbReference>